<name>A0A915E6I6_9BILA</name>
<keyword evidence="1" id="KW-1185">Reference proteome</keyword>
<dbReference type="AlphaFoldDB" id="A0A915E6I6"/>
<dbReference type="WBParaSite" id="jg2861">
    <property type="protein sequence ID" value="jg2861"/>
    <property type="gene ID" value="jg2861"/>
</dbReference>
<evidence type="ECO:0000313" key="1">
    <source>
        <dbReference type="Proteomes" id="UP000887574"/>
    </source>
</evidence>
<proteinExistence type="predicted"/>
<reference evidence="2" key="1">
    <citation type="submission" date="2022-11" db="UniProtKB">
        <authorList>
            <consortium name="WormBaseParasite"/>
        </authorList>
    </citation>
    <scope>IDENTIFICATION</scope>
</reference>
<organism evidence="1 2">
    <name type="scientific">Ditylenchus dipsaci</name>
    <dbReference type="NCBI Taxonomy" id="166011"/>
    <lineage>
        <taxon>Eukaryota</taxon>
        <taxon>Metazoa</taxon>
        <taxon>Ecdysozoa</taxon>
        <taxon>Nematoda</taxon>
        <taxon>Chromadorea</taxon>
        <taxon>Rhabditida</taxon>
        <taxon>Tylenchina</taxon>
        <taxon>Tylenchomorpha</taxon>
        <taxon>Sphaerularioidea</taxon>
        <taxon>Anguinidae</taxon>
        <taxon>Anguininae</taxon>
        <taxon>Ditylenchus</taxon>
    </lineage>
</organism>
<accession>A0A915E6I6</accession>
<protein>
    <submittedName>
        <fullName evidence="2">Uncharacterized protein</fullName>
    </submittedName>
</protein>
<evidence type="ECO:0000313" key="2">
    <source>
        <dbReference type="WBParaSite" id="jg2861"/>
    </source>
</evidence>
<dbReference type="Proteomes" id="UP000887574">
    <property type="component" value="Unplaced"/>
</dbReference>
<sequence length="345" mass="37270">MMDTVGKPEGLPQGHGPLSQLKEDSYSFLDLLNSGVMLMLKYITQHPMCKWLSKATACYKQTGLFLALVFLFYGTEAKFGGGGFGRGGGGFFGRGGGGTRGGIGRSSGGVIYGGGYVGQSAPKRMPSGTSGGVIYSGGNVGQRVKAPPNIPRNSGNYHYPSNKGNMGSMNRKPIGAKPSIHHHHYHHYYSSQGIGSRPRSDQFKDMLVGAAAGHLIYKAGQSIINRPSDPFIWSGRPYYWTAYPVFINNNGEQEMEVTTQKDGTKDQPDQACHYKMTLSLKKFVLIMVLNPKRSSGTAATTKCAVAQSVVPQTLPSSELLAFWSLMESTSTVCTCHPLQQWFSCG</sequence>